<evidence type="ECO:0000256" key="1">
    <source>
        <dbReference type="ARBA" id="ARBA00001957"/>
    </source>
</evidence>
<dbReference type="InterPro" id="IPR020806">
    <property type="entry name" value="PKS_PP-bd"/>
</dbReference>
<dbReference type="InterPro" id="IPR014031">
    <property type="entry name" value="Ketoacyl_synth_C"/>
</dbReference>
<dbReference type="GO" id="GO:0031177">
    <property type="term" value="F:phosphopantetheine binding"/>
    <property type="evidence" value="ECO:0007669"/>
    <property type="project" value="InterPro"/>
</dbReference>
<dbReference type="PROSITE" id="PS00455">
    <property type="entry name" value="AMP_BINDING"/>
    <property type="match status" value="1"/>
</dbReference>
<evidence type="ECO:0000256" key="10">
    <source>
        <dbReference type="ARBA" id="ARBA00023268"/>
    </source>
</evidence>
<dbReference type="Gene3D" id="3.30.300.30">
    <property type="match status" value="1"/>
</dbReference>
<dbReference type="InterPro" id="IPR018201">
    <property type="entry name" value="Ketoacyl_synth_AS"/>
</dbReference>
<dbReference type="Gene3D" id="3.40.50.12780">
    <property type="entry name" value="N-terminal domain of ligase-like"/>
    <property type="match status" value="1"/>
</dbReference>
<evidence type="ECO:0000256" key="2">
    <source>
        <dbReference type="ARBA" id="ARBA00003299"/>
    </source>
</evidence>
<dbReference type="RefSeq" id="WP_315745656.1">
    <property type="nucleotide sequence ID" value="NZ_JAVYAA010000002.1"/>
</dbReference>
<dbReference type="InterPro" id="IPR036291">
    <property type="entry name" value="NAD(P)-bd_dom_sf"/>
</dbReference>
<comment type="pathway">
    <text evidence="3">Antibiotic biosynthesis; bacillaene biosynthesis.</text>
</comment>
<dbReference type="PROSITE" id="PS00012">
    <property type="entry name" value="PHOSPHOPANTETHEINE"/>
    <property type="match status" value="1"/>
</dbReference>
<dbReference type="Gene3D" id="3.40.47.10">
    <property type="match status" value="1"/>
</dbReference>
<evidence type="ECO:0000313" key="17">
    <source>
        <dbReference type="Proteomes" id="UP001250538"/>
    </source>
</evidence>
<dbReference type="InterPro" id="IPR025110">
    <property type="entry name" value="AMP-bd_C"/>
</dbReference>
<dbReference type="SMART" id="SM00826">
    <property type="entry name" value="PKS_DH"/>
    <property type="match status" value="1"/>
</dbReference>
<name>A0AAJ2JWP2_9BACL</name>
<feature type="compositionally biased region" description="Basic and acidic residues" evidence="12">
    <location>
        <begin position="1557"/>
        <end position="1573"/>
    </location>
</feature>
<dbReference type="InterPro" id="IPR042104">
    <property type="entry name" value="PKS_dehydratase_sf"/>
</dbReference>
<dbReference type="InterPro" id="IPR042099">
    <property type="entry name" value="ANL_N_sf"/>
</dbReference>
<dbReference type="Pfam" id="PF21394">
    <property type="entry name" value="Beta-ketacyl_N"/>
    <property type="match status" value="1"/>
</dbReference>
<dbReference type="Pfam" id="PF08659">
    <property type="entry name" value="KR"/>
    <property type="match status" value="1"/>
</dbReference>
<feature type="active site" description="Proton donor; for dehydratase activity" evidence="11">
    <location>
        <position position="859"/>
    </location>
</feature>
<dbReference type="Pfam" id="PF02801">
    <property type="entry name" value="Ketoacyl-synt_C"/>
    <property type="match status" value="1"/>
</dbReference>
<evidence type="ECO:0000256" key="11">
    <source>
        <dbReference type="PROSITE-ProRule" id="PRU01363"/>
    </source>
</evidence>
<proteinExistence type="inferred from homology"/>
<dbReference type="SMART" id="SM00823">
    <property type="entry name" value="PKS_PP"/>
    <property type="match status" value="2"/>
</dbReference>
<evidence type="ECO:0000256" key="8">
    <source>
        <dbReference type="ARBA" id="ARBA00022737"/>
    </source>
</evidence>
<dbReference type="CDD" id="cd05930">
    <property type="entry name" value="A_NRPS"/>
    <property type="match status" value="1"/>
</dbReference>
<dbReference type="Gene3D" id="3.40.50.720">
    <property type="entry name" value="NAD(P)-binding Rossmann-like Domain"/>
    <property type="match status" value="1"/>
</dbReference>
<dbReference type="Gene3D" id="1.10.1240.100">
    <property type="match status" value="1"/>
</dbReference>
<dbReference type="PROSITE" id="PS52019">
    <property type="entry name" value="PKS_MFAS_DH"/>
    <property type="match status" value="1"/>
</dbReference>
<dbReference type="FunFam" id="1.10.1200.10:FF:000005">
    <property type="entry name" value="Nonribosomal peptide synthetase 1"/>
    <property type="match status" value="1"/>
</dbReference>
<dbReference type="Proteomes" id="UP001250538">
    <property type="component" value="Unassembled WGS sequence"/>
</dbReference>
<gene>
    <name evidence="16" type="ORF">RQP50_12630</name>
</gene>
<feature type="region of interest" description="C-terminal hotdog fold" evidence="11">
    <location>
        <begin position="798"/>
        <end position="940"/>
    </location>
</feature>
<dbReference type="InterPro" id="IPR023213">
    <property type="entry name" value="CAT-like_dom_sf"/>
</dbReference>
<keyword evidence="9" id="KW-0045">Antibiotic biosynthesis</keyword>
<dbReference type="InterPro" id="IPR010071">
    <property type="entry name" value="AA_adenyl_dom"/>
</dbReference>
<dbReference type="Gene3D" id="3.30.559.30">
    <property type="entry name" value="Nonribosomal peptide synthetase, condensation domain"/>
    <property type="match status" value="1"/>
</dbReference>
<evidence type="ECO:0000259" key="14">
    <source>
        <dbReference type="PROSITE" id="PS52004"/>
    </source>
</evidence>
<dbReference type="Pfam" id="PF21089">
    <property type="entry name" value="PKS_DH_N"/>
    <property type="match status" value="1"/>
</dbReference>
<dbReference type="InterPro" id="IPR014030">
    <property type="entry name" value="Ketoacyl_synth_N"/>
</dbReference>
<dbReference type="InterPro" id="IPR036736">
    <property type="entry name" value="ACP-like_sf"/>
</dbReference>
<dbReference type="FunFam" id="3.40.50.980:FF:000001">
    <property type="entry name" value="Non-ribosomal peptide synthetase"/>
    <property type="match status" value="1"/>
</dbReference>
<protein>
    <submittedName>
        <fullName evidence="16">Amino acid adenylation domain-containing protein</fullName>
    </submittedName>
</protein>
<evidence type="ECO:0000256" key="9">
    <source>
        <dbReference type="ARBA" id="ARBA00023194"/>
    </source>
</evidence>
<keyword evidence="17" id="KW-1185">Reference proteome</keyword>
<dbReference type="InterPro" id="IPR049490">
    <property type="entry name" value="C883_1060-like_KR_N"/>
</dbReference>
<evidence type="ECO:0000256" key="4">
    <source>
        <dbReference type="ARBA" id="ARBA00006432"/>
    </source>
</evidence>
<evidence type="ECO:0000256" key="12">
    <source>
        <dbReference type="SAM" id="MobiDB-lite"/>
    </source>
</evidence>
<dbReference type="InterPro" id="IPR049900">
    <property type="entry name" value="PKS_mFAS_DH"/>
</dbReference>
<dbReference type="Gene3D" id="3.10.129.110">
    <property type="entry name" value="Polyketide synthase dehydratase"/>
    <property type="match status" value="1"/>
</dbReference>
<evidence type="ECO:0000259" key="15">
    <source>
        <dbReference type="PROSITE" id="PS52019"/>
    </source>
</evidence>
<dbReference type="CDD" id="cd08953">
    <property type="entry name" value="KR_2_SDR_x"/>
    <property type="match status" value="1"/>
</dbReference>
<evidence type="ECO:0000313" key="16">
    <source>
        <dbReference type="EMBL" id="MDT8977089.1"/>
    </source>
</evidence>
<dbReference type="GO" id="GO:0004312">
    <property type="term" value="F:fatty acid synthase activity"/>
    <property type="evidence" value="ECO:0007669"/>
    <property type="project" value="TreeGrafter"/>
</dbReference>
<dbReference type="InterPro" id="IPR006162">
    <property type="entry name" value="Ppantetheine_attach_site"/>
</dbReference>
<dbReference type="InterPro" id="IPR020807">
    <property type="entry name" value="PKS_DH"/>
</dbReference>
<dbReference type="SUPFAM" id="SSF53901">
    <property type="entry name" value="Thiolase-like"/>
    <property type="match status" value="1"/>
</dbReference>
<dbReference type="PROSITE" id="PS50075">
    <property type="entry name" value="CARRIER"/>
    <property type="match status" value="2"/>
</dbReference>
<dbReference type="CDD" id="cd19531">
    <property type="entry name" value="LCL_NRPS-like"/>
    <property type="match status" value="1"/>
</dbReference>
<feature type="region of interest" description="Disordered" evidence="12">
    <location>
        <begin position="1552"/>
        <end position="1573"/>
    </location>
</feature>
<keyword evidence="5" id="KW-0596">Phosphopantetheine</keyword>
<dbReference type="InterPro" id="IPR020841">
    <property type="entry name" value="PKS_Beta-ketoAc_synthase_dom"/>
</dbReference>
<feature type="domain" description="Carrier" evidence="13">
    <location>
        <begin position="1474"/>
        <end position="1549"/>
    </location>
</feature>
<keyword evidence="7" id="KW-0808">Transferase</keyword>
<dbReference type="SUPFAM" id="SSF56801">
    <property type="entry name" value="Acetyl-CoA synthetase-like"/>
    <property type="match status" value="1"/>
</dbReference>
<comment type="cofactor">
    <cofactor evidence="1">
        <name>pantetheine 4'-phosphate</name>
        <dbReference type="ChEBI" id="CHEBI:47942"/>
    </cofactor>
</comment>
<keyword evidence="10" id="KW-0511">Multifunctional enzyme</keyword>
<dbReference type="Gene3D" id="3.30.559.10">
    <property type="entry name" value="Chloramphenicol acetyltransferase-like domain"/>
    <property type="match status" value="1"/>
</dbReference>
<dbReference type="Pfam" id="PF22621">
    <property type="entry name" value="CurL-like_PKS_C"/>
    <property type="match status" value="1"/>
</dbReference>
<dbReference type="PANTHER" id="PTHR43775:SF37">
    <property type="entry name" value="SI:DKEY-61P9.11"/>
    <property type="match status" value="1"/>
</dbReference>
<dbReference type="NCBIfam" id="TIGR01733">
    <property type="entry name" value="AA-adenyl-dom"/>
    <property type="match status" value="1"/>
</dbReference>
<dbReference type="InterPro" id="IPR001242">
    <property type="entry name" value="Condensation_dom"/>
</dbReference>
<dbReference type="PROSITE" id="PS00606">
    <property type="entry name" value="KS3_1"/>
    <property type="match status" value="1"/>
</dbReference>
<dbReference type="InterPro" id="IPR013968">
    <property type="entry name" value="PKS_KR"/>
</dbReference>
<feature type="active site" description="Proton acceptor; for dehydratase activity" evidence="11">
    <location>
        <position position="689"/>
    </location>
</feature>
<dbReference type="SMART" id="SM00822">
    <property type="entry name" value="PKS_KR"/>
    <property type="match status" value="1"/>
</dbReference>
<dbReference type="PANTHER" id="PTHR43775">
    <property type="entry name" value="FATTY ACID SYNTHASE"/>
    <property type="match status" value="1"/>
</dbReference>
<evidence type="ECO:0000256" key="7">
    <source>
        <dbReference type="ARBA" id="ARBA00022679"/>
    </source>
</evidence>
<dbReference type="Pfam" id="PF00550">
    <property type="entry name" value="PP-binding"/>
    <property type="match status" value="2"/>
</dbReference>
<keyword evidence="6" id="KW-0597">Phosphoprotein</keyword>
<dbReference type="Gene3D" id="1.10.1200.10">
    <property type="entry name" value="ACP-like"/>
    <property type="match status" value="2"/>
</dbReference>
<feature type="domain" description="PKS/mFAS DH" evidence="15">
    <location>
        <begin position="658"/>
        <end position="940"/>
    </location>
</feature>
<dbReference type="Pfam" id="PF00109">
    <property type="entry name" value="ketoacyl-synt"/>
    <property type="match status" value="1"/>
</dbReference>
<feature type="domain" description="Ketosynthase family 3 (KS3)" evidence="14">
    <location>
        <begin position="41"/>
        <end position="455"/>
    </location>
</feature>
<dbReference type="InterPro" id="IPR049551">
    <property type="entry name" value="PKS_DH_C"/>
</dbReference>
<comment type="caution">
    <text evidence="16">The sequence shown here is derived from an EMBL/GenBank/DDBJ whole genome shotgun (WGS) entry which is preliminary data.</text>
</comment>
<dbReference type="CDD" id="cd00833">
    <property type="entry name" value="PKS"/>
    <property type="match status" value="1"/>
</dbReference>
<dbReference type="Pfam" id="PF00501">
    <property type="entry name" value="AMP-binding"/>
    <property type="match status" value="1"/>
</dbReference>
<evidence type="ECO:0000256" key="6">
    <source>
        <dbReference type="ARBA" id="ARBA00022553"/>
    </source>
</evidence>
<dbReference type="InterPro" id="IPR020845">
    <property type="entry name" value="AMP-binding_CS"/>
</dbReference>
<dbReference type="InterPro" id="IPR045851">
    <property type="entry name" value="AMP-bd_C_sf"/>
</dbReference>
<dbReference type="GO" id="GO:0017000">
    <property type="term" value="P:antibiotic biosynthetic process"/>
    <property type="evidence" value="ECO:0007669"/>
    <property type="project" value="UniProtKB-KW"/>
</dbReference>
<dbReference type="PROSITE" id="PS52004">
    <property type="entry name" value="KS3_2"/>
    <property type="match status" value="1"/>
</dbReference>
<sequence>MENVRNYIFKQVAANKLPKEEAKALLKELYQSNADESKKSSGDIAIVGMACKLPGAESLEAYWSNLVSGVRTMGDFPFNRRRDTDQFVSSGIEYRKGGYLDQVDRFDAPFFRISRREAEAMDPMQRLFLETAWEAMEDSGIGSEKLSNTRTAVYVGQETNYNNEYRKLLAEEDELSMTGSHTGIIASRIQYLLNLRGPSLVVDTACSSSLVALHLACHGLRNNEFDYALVGGISAFFFPAGQSLVMESGTAEIRAFDKGANGTCWSEGFGVVMLKPLDRALHDHDYIHAVIKGSAMNNDGTSNGITAPNADSQAEVLTAAWDAAGIPPESISYIETHGTGTPIGDPIEIKGLTKAFQRYTNKRQFCGIGSVKTNIGHAVATSGIASLMKVVMAMQHKKLPQTLAFQAPNPYINFADSPVYVNDCLRDWDEGSGPRRSGVSAFGFSGTNVHVVLEEAPARPARIQSGSGPELFTVSARTETALRSLLRSYSDYLRDHPDVSLTDLCYTVNTGRRHYAIRLVFRAHTAQELLHMLQQALIGNLEDIPGRIPNSHFGMYKLIFHKQEKKNGELTEHDVLRLSNDINERLAGMLISGLSDNSAEEIGRAYVSGADVNWSSVYKQTECRSLRVPTYPFDRLRYWASGEHLLQQKDAWGQLVNAPLLDRCISLTTSEGVYETDFDVEKHWVLSEHIISGHAVLPGTAYVEMALEAGEHYLGLPPGGIEEIQFLSPFVVENSEIKKLRIAIREEEQRLYFTISGPQGEQREEDWIVHAVGELMRADTAQPASYDLAEIAVRCPQAALTEAPDSVPSSSERSIVFGPRFRNIVGLQAGEQEALVELELPAEFASEAGVYRLHPALLDKATGAVSDLLAGEGDLLLAFAYSQLRIMESFPEKVFSYVKRLDTSSREILTYQVTIMDKQGKVLAEIDKFTVKKLRGSSQKLLNQDEKVPFFYETGWREIAELKPGSSGRPEIICVLKNQFVPADDFVAKLRNGGHSVLQVDVGDAYGRFDDWHYVVSGSEEDYIRLLADIRSVPFTKWIHLSAWCQSQASNYDELKSRGRSGVYDLFRVIRALAKSKRPEKTEIVLVADNAREVTSRETTIKPVNAALFGLGKVVESEYPDLSCRCIDLDETAGAEELWRELQTEGAPYAVAYREGKRYAEEIRPLSWETEQQQEVELREDGVYVLSGGTGGIGLEIARWLSASQKIKLVLLHRSSFPERSRWDALLADDADAKLSGKLRLLQTVEASGSQVLLVQADVTQRQSLQTALEEIRRLHGPVRGVIHSAGVAGDGFLIRKEEETFHSVLAPKIEGAWLLDELTREDKPDFFLMFSSVTSILAGPGQGDYTAANAFLDSFAAYRMKQGSRTLTINWPSWKETGMAYDYGVNHDGIFRALSTSDALSGLGAALQCPTSRVIIGELNYDLIQDADQAPLLLSEEIVMELKRRALRTKRKPTVENNANTFVSVLLEGRSSGIYSEQEQQLAAIWGEVLGVQQISIQDSFYDLGGDSLLAIKISNLIEKRMGQKVDISDLFEYLTIFELARVLGGEIPEVAGTDSADRKDPKPKQPGEERMYSLSNAQKRIWFLHKLNPELHAYHLPLTFETDSAPDRHAFEAALRLMTERHGSLRTVIREEGGEPKQVVLPYVDVQVVWQSPLPDTDSRESYGDLVREELERPFDFGERLWRVKVFQRNDGRCLISLTVHHMISDGWSMMIFKNELLQAYASLLAGEDPGFPPLQAEYGDWLEQMEVRDRSENFLQMERYWLKELSKPLPVLQLPVDYPRPTMQTYNGSYLIFEIDEKRTARIKELAKRHKATLHMVLLSSYFLFLNKLTQQEELVVGYPIAGRESEEWEPVLGLFMNLVCMRLSLSEKRTFEEFVADVRQKSLQVYKNGSYPFDLLVSKLNPERDMSRSPVFQTLFQFYENYQQNEHHSLYELCFLCKEIGDKIEVRLEYNTDLFGSATVERFSRQFLNMLDQIIADEKRPIADFSLHSEQEAAALLAEYSNEQPELLPDKTITEWFEQTAARWPEALAVTCGKESITYRELEHRSNQIANLLSGIGVKANDPVGLMVGRGLSLIVGMLGILKAGGAYVPLDPDYPAERISYMLTHSEARVLLTEATYMEGVAAIVKPDGVLSVVVDLTGRENRHLAGIAHTFHLDDIERQPCQPLPAQSGLDDLMYLIYTSGSTGQPKGVAVSHANTANFLKWSIADGEIGSADRMALFTSVSFDISVFEIFGALLSGAGLYISTREQLQDPAAMLAFLNEHGITVWHSVPTLMRQLLIHLRHVPDQVIQPAATVIRRIMIGGEAWNAEIAREIRSVFPHAELLNMYGPTEATIWVSSSRVGDDSQEWGNLAIGRPIVNNKLLILDAKGRICPVGVPGEIAIGGVNVTRGYYKDPERTEKAFVRFEPTGERIYMTGDYGMYLPSGEVRFLGREDGMVKVHGYRIETGEIESVLLRKLEIAEAAVIAHPELGTHKLVCYYTSRFEILPGDLRNQLREYLPYYMMPAHFVLLDELPKTSNGKIDRKLLSKLPLQESTGGLGSYVEPVTEVERKIEEIWCELLGIGQAGMHDNFFEIGGNSFLVSQMHYQIERLYPGRISVVDIFSYPTIYTQAGLISGTAASDEEPGRMSDTSEAELEKELYDMFEEIASGNVSVEEAVKKLI</sequence>
<accession>A0AAJ2JWP2</accession>
<dbReference type="GO" id="GO:0006633">
    <property type="term" value="P:fatty acid biosynthetic process"/>
    <property type="evidence" value="ECO:0007669"/>
    <property type="project" value="InterPro"/>
</dbReference>
<organism evidence="16 17">
    <name type="scientific">Paenibacillus suaedae</name>
    <dbReference type="NCBI Taxonomy" id="3077233"/>
    <lineage>
        <taxon>Bacteria</taxon>
        <taxon>Bacillati</taxon>
        <taxon>Bacillota</taxon>
        <taxon>Bacilli</taxon>
        <taxon>Bacillales</taxon>
        <taxon>Paenibacillaceae</taxon>
        <taxon>Paenibacillus</taxon>
    </lineage>
</organism>
<dbReference type="Pfam" id="PF14765">
    <property type="entry name" value="PS-DH"/>
    <property type="match status" value="1"/>
</dbReference>
<dbReference type="GO" id="GO:0004315">
    <property type="term" value="F:3-oxoacyl-[acyl-carrier-protein] synthase activity"/>
    <property type="evidence" value="ECO:0007669"/>
    <property type="project" value="InterPro"/>
</dbReference>
<dbReference type="InterPro" id="IPR057326">
    <property type="entry name" value="KR_dom"/>
</dbReference>
<comment type="function">
    <text evidence="2">Involved in some intermediate steps for the synthesis of the antibiotic polyketide bacillaene which is involved in secondary metabolism.</text>
</comment>
<dbReference type="InterPro" id="IPR009081">
    <property type="entry name" value="PP-bd_ACP"/>
</dbReference>
<keyword evidence="8" id="KW-0677">Repeat</keyword>
<dbReference type="InterPro" id="IPR049552">
    <property type="entry name" value="PKS_DH_N"/>
</dbReference>
<dbReference type="InterPro" id="IPR000873">
    <property type="entry name" value="AMP-dep_synth/lig_dom"/>
</dbReference>
<evidence type="ECO:0000256" key="5">
    <source>
        <dbReference type="ARBA" id="ARBA00022450"/>
    </source>
</evidence>
<dbReference type="InterPro" id="IPR050091">
    <property type="entry name" value="PKS_NRPS_Biosynth_Enz"/>
</dbReference>
<evidence type="ECO:0000259" key="13">
    <source>
        <dbReference type="PROSITE" id="PS50075"/>
    </source>
</evidence>
<dbReference type="EMBL" id="JAVYAA010000002">
    <property type="protein sequence ID" value="MDT8977089.1"/>
    <property type="molecule type" value="Genomic_DNA"/>
</dbReference>
<feature type="region of interest" description="N-terminal hotdog fold" evidence="11">
    <location>
        <begin position="658"/>
        <end position="782"/>
    </location>
</feature>
<dbReference type="SUPFAM" id="SSF52777">
    <property type="entry name" value="CoA-dependent acyltransferases"/>
    <property type="match status" value="2"/>
</dbReference>
<dbReference type="SMART" id="SM00825">
    <property type="entry name" value="PKS_KS"/>
    <property type="match status" value="1"/>
</dbReference>
<dbReference type="SUPFAM" id="SSF47336">
    <property type="entry name" value="ACP-like"/>
    <property type="match status" value="2"/>
</dbReference>
<dbReference type="Pfam" id="PF13193">
    <property type="entry name" value="AMP-binding_C"/>
    <property type="match status" value="1"/>
</dbReference>
<feature type="domain" description="Carrier" evidence="13">
    <location>
        <begin position="2548"/>
        <end position="2623"/>
    </location>
</feature>
<dbReference type="InterPro" id="IPR016039">
    <property type="entry name" value="Thiolase-like"/>
</dbReference>
<comment type="similarity">
    <text evidence="4">Belongs to the ATP-dependent AMP-binding enzyme family.</text>
</comment>
<dbReference type="Pfam" id="PF00668">
    <property type="entry name" value="Condensation"/>
    <property type="match status" value="1"/>
</dbReference>
<reference evidence="17" key="1">
    <citation type="submission" date="2023-09" db="EMBL/GenBank/DDBJ databases">
        <title>Paenibacillus sp. chi10 Genome sequencing and assembly.</title>
        <authorList>
            <person name="Kim I."/>
        </authorList>
    </citation>
    <scope>NUCLEOTIDE SEQUENCE [LARGE SCALE GENOMIC DNA]</scope>
    <source>
        <strain evidence="17">chi10</strain>
    </source>
</reference>
<evidence type="ECO:0000256" key="3">
    <source>
        <dbReference type="ARBA" id="ARBA00004789"/>
    </source>
</evidence>
<dbReference type="SUPFAM" id="SSF51735">
    <property type="entry name" value="NAD(P)-binding Rossmann-fold domains"/>
    <property type="match status" value="2"/>
</dbReference>